<dbReference type="AlphaFoldDB" id="K1XK35"/>
<evidence type="ECO:0008006" key="3">
    <source>
        <dbReference type="Google" id="ProtNLM"/>
    </source>
</evidence>
<keyword evidence="1" id="KW-1133">Transmembrane helix</keyword>
<protein>
    <recommendedName>
        <fullName evidence="3">DUF192 domain-containing protein</fullName>
    </recommendedName>
</protein>
<dbReference type="PANTHER" id="PTHR37953:SF1">
    <property type="entry name" value="UPF0127 PROTEIN MJ1496"/>
    <property type="match status" value="1"/>
</dbReference>
<gene>
    <name evidence="2" type="ORF">ACD_80C00031G0001</name>
</gene>
<dbReference type="InterPro" id="IPR003795">
    <property type="entry name" value="DUF192"/>
</dbReference>
<reference evidence="2" key="1">
    <citation type="journal article" date="2012" name="Science">
        <title>Fermentation, hydrogen, and sulfur metabolism in multiple uncultivated bacterial phyla.</title>
        <authorList>
            <person name="Wrighton K.C."/>
            <person name="Thomas B.C."/>
            <person name="Sharon I."/>
            <person name="Miller C.S."/>
            <person name="Castelle C.J."/>
            <person name="VerBerkmoes N.C."/>
            <person name="Wilkins M.J."/>
            <person name="Hettich R.L."/>
            <person name="Lipton M.S."/>
            <person name="Williams K.H."/>
            <person name="Long P.E."/>
            <person name="Banfield J.F."/>
        </authorList>
    </citation>
    <scope>NUCLEOTIDE SEQUENCE [LARGE SCALE GENOMIC DNA]</scope>
</reference>
<name>K1XK35_9BACT</name>
<organism evidence="2">
    <name type="scientific">uncultured bacterium</name>
    <name type="common">gcode 4</name>
    <dbReference type="NCBI Taxonomy" id="1234023"/>
    <lineage>
        <taxon>Bacteria</taxon>
        <taxon>environmental samples</taxon>
    </lineage>
</organism>
<feature type="transmembrane region" description="Helical" evidence="1">
    <location>
        <begin position="6"/>
        <end position="24"/>
    </location>
</feature>
<evidence type="ECO:0000256" key="1">
    <source>
        <dbReference type="SAM" id="Phobius"/>
    </source>
</evidence>
<dbReference type="EMBL" id="AMFJ01036038">
    <property type="protein sequence ID" value="EKD25527.1"/>
    <property type="molecule type" value="Genomic_DNA"/>
</dbReference>
<keyword evidence="1" id="KW-0472">Membrane</keyword>
<dbReference type="Pfam" id="PF02643">
    <property type="entry name" value="DUF192"/>
    <property type="match status" value="1"/>
</dbReference>
<dbReference type="InterPro" id="IPR038695">
    <property type="entry name" value="Saro_0823-like_sf"/>
</dbReference>
<keyword evidence="1" id="KW-0812">Transmembrane</keyword>
<accession>K1XK35</accession>
<proteinExistence type="predicted"/>
<evidence type="ECO:0000313" key="2">
    <source>
        <dbReference type="EMBL" id="EKD25527.1"/>
    </source>
</evidence>
<dbReference type="Gene3D" id="2.60.120.1140">
    <property type="entry name" value="Protein of unknown function DUF192"/>
    <property type="match status" value="1"/>
</dbReference>
<comment type="caution">
    <text evidence="2">The sequence shown here is derived from an EMBL/GenBank/DDBJ whole genome shotgun (WGS) entry which is preliminary data.</text>
</comment>
<dbReference type="PANTHER" id="PTHR37953">
    <property type="entry name" value="UPF0127 PROTEIN MJ1496"/>
    <property type="match status" value="1"/>
</dbReference>
<sequence length="151" mass="17079">MSKKIIWLSAIICILIIITSLLLLSNRKSQTGKPIFINNQRINVEIADTDSLRSKGLSGRKSLDQNAGMLFIFPKTAIYSFWMKEMNFPLDIIWINGETIEDITENIPNTKYKELSELPLYSPKVPVDKVLEVNSGTVKLLNIKIGDKVVL</sequence>